<accession>W5MKH1</accession>
<dbReference type="HOGENOM" id="CLU_049894_7_0_1"/>
<dbReference type="EMBL" id="AHAT01034790">
    <property type="status" value="NOT_ANNOTATED_CDS"/>
    <property type="molecule type" value="Genomic_DNA"/>
</dbReference>
<dbReference type="Gene3D" id="1.20.5.400">
    <property type="match status" value="1"/>
</dbReference>
<dbReference type="GeneTree" id="ENSGT01030000234575"/>
<dbReference type="OMA" id="NDNKCEL"/>
<keyword evidence="3" id="KW-1133">Transmembrane helix</keyword>
<dbReference type="PROSITE" id="PS50041">
    <property type="entry name" value="C_TYPE_LECTIN_2"/>
    <property type="match status" value="1"/>
</dbReference>
<dbReference type="Ensembl" id="ENSLOCT00000008891.1">
    <property type="protein sequence ID" value="ENSLOCP00000008880.1"/>
    <property type="gene ID" value="ENSLOCG00000007331.1"/>
</dbReference>
<proteinExistence type="predicted"/>
<dbReference type="Gene3D" id="3.10.100.10">
    <property type="entry name" value="Mannose-Binding Protein A, subunit A"/>
    <property type="match status" value="1"/>
</dbReference>
<evidence type="ECO:0000313" key="6">
    <source>
        <dbReference type="Proteomes" id="UP000018468"/>
    </source>
</evidence>
<dbReference type="GO" id="GO:0030246">
    <property type="term" value="F:carbohydrate binding"/>
    <property type="evidence" value="ECO:0000318"/>
    <property type="project" value="GO_Central"/>
</dbReference>
<dbReference type="Pfam" id="PF00059">
    <property type="entry name" value="Lectin_C"/>
    <property type="match status" value="1"/>
</dbReference>
<dbReference type="SMART" id="SM00034">
    <property type="entry name" value="CLECT"/>
    <property type="match status" value="1"/>
</dbReference>
<dbReference type="SUPFAM" id="SSF56436">
    <property type="entry name" value="C-type lectin-like"/>
    <property type="match status" value="1"/>
</dbReference>
<keyword evidence="6" id="KW-1185">Reference proteome</keyword>
<dbReference type="InterPro" id="IPR016187">
    <property type="entry name" value="CTDL_fold"/>
</dbReference>
<feature type="transmembrane region" description="Helical" evidence="3">
    <location>
        <begin position="89"/>
        <end position="112"/>
    </location>
</feature>
<feature type="region of interest" description="Disordered" evidence="2">
    <location>
        <begin position="35"/>
        <end position="55"/>
    </location>
</feature>
<dbReference type="Bgee" id="ENSLOCG00000007331">
    <property type="expression patterns" value="Expressed in ovary and 10 other cell types or tissues"/>
</dbReference>
<reference evidence="5" key="3">
    <citation type="submission" date="2025-09" db="UniProtKB">
        <authorList>
            <consortium name="Ensembl"/>
        </authorList>
    </citation>
    <scope>IDENTIFICATION</scope>
</reference>
<keyword evidence="1" id="KW-0430">Lectin</keyword>
<reference evidence="6" key="1">
    <citation type="submission" date="2011-12" db="EMBL/GenBank/DDBJ databases">
        <title>The Draft Genome of Lepisosteus oculatus.</title>
        <authorList>
            <consortium name="The Broad Institute Genome Assembly &amp; Analysis Group"/>
            <consortium name="Computational R&amp;D Group"/>
            <consortium name="and Sequencing Platform"/>
            <person name="Di Palma F."/>
            <person name="Alfoldi J."/>
            <person name="Johnson J."/>
            <person name="Berlin A."/>
            <person name="Gnerre S."/>
            <person name="Jaffe D."/>
            <person name="MacCallum I."/>
            <person name="Young S."/>
            <person name="Walker B.J."/>
            <person name="Lander E.S."/>
            <person name="Lindblad-Toh K."/>
        </authorList>
    </citation>
    <scope>NUCLEOTIDE SEQUENCE [LARGE SCALE GENOMIC DNA]</scope>
</reference>
<dbReference type="InterPro" id="IPR001304">
    <property type="entry name" value="C-type_lectin-like"/>
</dbReference>
<dbReference type="Proteomes" id="UP000018468">
    <property type="component" value="Linkage group LG26"/>
</dbReference>
<dbReference type="InterPro" id="IPR016186">
    <property type="entry name" value="C-type_lectin-like/link_sf"/>
</dbReference>
<dbReference type="GO" id="GO:0009897">
    <property type="term" value="C:external side of plasma membrane"/>
    <property type="evidence" value="ECO:0000318"/>
    <property type="project" value="GO_Central"/>
</dbReference>
<dbReference type="GO" id="GO:0038187">
    <property type="term" value="F:pattern recognition receptor activity"/>
    <property type="evidence" value="ECO:0000318"/>
    <property type="project" value="GO_Central"/>
</dbReference>
<dbReference type="eggNOG" id="KOG4297">
    <property type="taxonomic scope" value="Eukaryota"/>
</dbReference>
<keyword evidence="3" id="KW-0472">Membrane</keyword>
<dbReference type="CDD" id="cd03590">
    <property type="entry name" value="CLECT_DC-SIGN_like"/>
    <property type="match status" value="1"/>
</dbReference>
<evidence type="ECO:0000256" key="2">
    <source>
        <dbReference type="SAM" id="MobiDB-lite"/>
    </source>
</evidence>
<name>W5MKH1_LEPOC</name>
<dbReference type="EMBL" id="AHAT01034789">
    <property type="status" value="NOT_ANNOTATED_CDS"/>
    <property type="molecule type" value="Genomic_DNA"/>
</dbReference>
<dbReference type="STRING" id="7918.ENSLOCP00000008880"/>
<organism evidence="5 6">
    <name type="scientific">Lepisosteus oculatus</name>
    <name type="common">Spotted gar</name>
    <dbReference type="NCBI Taxonomy" id="7918"/>
    <lineage>
        <taxon>Eukaryota</taxon>
        <taxon>Metazoa</taxon>
        <taxon>Chordata</taxon>
        <taxon>Craniata</taxon>
        <taxon>Vertebrata</taxon>
        <taxon>Euteleostomi</taxon>
        <taxon>Actinopterygii</taxon>
        <taxon>Neopterygii</taxon>
        <taxon>Holostei</taxon>
        <taxon>Semionotiformes</taxon>
        <taxon>Lepisosteidae</taxon>
        <taxon>Lepisosteus</taxon>
    </lineage>
</organism>
<feature type="domain" description="C-type lectin" evidence="4">
    <location>
        <begin position="224"/>
        <end position="345"/>
    </location>
</feature>
<dbReference type="PANTHER" id="PTHR22803">
    <property type="entry name" value="MANNOSE, PHOSPHOLIPASE, LECTIN RECEPTOR RELATED"/>
    <property type="match status" value="1"/>
</dbReference>
<reference evidence="5" key="2">
    <citation type="submission" date="2025-08" db="UniProtKB">
        <authorList>
            <consortium name="Ensembl"/>
        </authorList>
    </citation>
    <scope>IDENTIFICATION</scope>
</reference>
<evidence type="ECO:0000259" key="4">
    <source>
        <dbReference type="PROSITE" id="PS50041"/>
    </source>
</evidence>
<dbReference type="InterPro" id="IPR033989">
    <property type="entry name" value="CD209-like_CTLD"/>
</dbReference>
<evidence type="ECO:0000313" key="5">
    <source>
        <dbReference type="Ensembl" id="ENSLOCP00000008880.1"/>
    </source>
</evidence>
<dbReference type="AlphaFoldDB" id="W5MKH1"/>
<evidence type="ECO:0000256" key="1">
    <source>
        <dbReference type="ARBA" id="ARBA00022734"/>
    </source>
</evidence>
<sequence length="352" mass="39088">MSGDVLYSNVTFCANGSATTAVKQDEVTYAEVKTARAPSAQTAPPPGAPGKQDEVTYENVGTAGSAPAQTALSPEQPVKAPSIPLPYRLAAVCLGLLCAVLLIAIIVLIFFYNGNSQNISKLVKELDHLRVNYSNLTAAHNGLEVDFRNLTATHNKLQEDFRNLTVSYSNLTGINDKLQNKTEILQSLISKLKKHFSVDQYCPVTDQNTLEKDCRPCPWGWELFSTKCYYFSTDALSWNYSRTACRKLGADLVVINNRTEQEFIQKQIKGGEYWMGLSDAAAEGTWIWVDGTQPIECFRYWMKNQPDDYENEDCLATATPTADQITSLNNWNDNKCELPLLRICEGSSLPLS</sequence>
<dbReference type="InParanoid" id="W5MKH1"/>
<protein>
    <recommendedName>
        <fullName evidence="4">C-type lectin domain-containing protein</fullName>
    </recommendedName>
</protein>
<dbReference type="InterPro" id="IPR050111">
    <property type="entry name" value="C-type_lectin/snaclec_domain"/>
</dbReference>
<dbReference type="GO" id="GO:0006955">
    <property type="term" value="P:immune response"/>
    <property type="evidence" value="ECO:0000318"/>
    <property type="project" value="GO_Central"/>
</dbReference>
<evidence type="ECO:0000256" key="3">
    <source>
        <dbReference type="SAM" id="Phobius"/>
    </source>
</evidence>
<keyword evidence="3" id="KW-0812">Transmembrane</keyword>